<dbReference type="RefSeq" id="WP_109772542.1">
    <property type="nucleotide sequence ID" value="NZ_QGDQ01000001.1"/>
</dbReference>
<dbReference type="PANTHER" id="PTHR35377:SF5">
    <property type="entry name" value="ANTITOXIN VAPB46"/>
    <property type="match status" value="1"/>
</dbReference>
<gene>
    <name evidence="3" type="ORF">BXY45_101359</name>
</gene>
<keyword evidence="4" id="KW-1185">Reference proteome</keyword>
<dbReference type="AlphaFoldDB" id="A0A316AFJ5"/>
<dbReference type="SUPFAM" id="SSF143120">
    <property type="entry name" value="YefM-like"/>
    <property type="match status" value="1"/>
</dbReference>
<proteinExistence type="inferred from homology"/>
<protein>
    <recommendedName>
        <fullName evidence="2">Antitoxin</fullName>
    </recommendedName>
</protein>
<evidence type="ECO:0000256" key="1">
    <source>
        <dbReference type="ARBA" id="ARBA00009981"/>
    </source>
</evidence>
<organism evidence="3 4">
    <name type="scientific">Quadrisphaera granulorum</name>
    <dbReference type="NCBI Taxonomy" id="317664"/>
    <lineage>
        <taxon>Bacteria</taxon>
        <taxon>Bacillati</taxon>
        <taxon>Actinomycetota</taxon>
        <taxon>Actinomycetes</taxon>
        <taxon>Kineosporiales</taxon>
        <taxon>Kineosporiaceae</taxon>
        <taxon>Quadrisphaera</taxon>
    </lineage>
</organism>
<accession>A0A316AFJ5</accession>
<comment type="function">
    <text evidence="2">Antitoxin component of a type II toxin-antitoxin (TA) system.</text>
</comment>
<dbReference type="PANTHER" id="PTHR35377">
    <property type="entry name" value="ANTITOXIN VAPB49-RELATED-RELATED"/>
    <property type="match status" value="1"/>
</dbReference>
<comment type="caution">
    <text evidence="3">The sequence shown here is derived from an EMBL/GenBank/DDBJ whole genome shotgun (WGS) entry which is preliminary data.</text>
</comment>
<comment type="similarity">
    <text evidence="1 2">Belongs to the phD/YefM antitoxin family.</text>
</comment>
<evidence type="ECO:0000256" key="2">
    <source>
        <dbReference type="RuleBase" id="RU362080"/>
    </source>
</evidence>
<dbReference type="GO" id="GO:0097351">
    <property type="term" value="F:toxin sequestering activity"/>
    <property type="evidence" value="ECO:0007669"/>
    <property type="project" value="TreeGrafter"/>
</dbReference>
<sequence>MTTIPLRELRNNTSAVLRRAEAGERFTITVDGRPVADLVPRSGERWGSAADLEALKALGGDPTWSADLRAMREAEHEGEWTDPWA</sequence>
<dbReference type="OrthoDB" id="557859at2"/>
<dbReference type="InterPro" id="IPR006442">
    <property type="entry name" value="Antitoxin_Phd/YefM"/>
</dbReference>
<reference evidence="3 4" key="1">
    <citation type="submission" date="2018-03" db="EMBL/GenBank/DDBJ databases">
        <title>Genomic Encyclopedia of Archaeal and Bacterial Type Strains, Phase II (KMG-II): from individual species to whole genera.</title>
        <authorList>
            <person name="Goeker M."/>
        </authorList>
    </citation>
    <scope>NUCLEOTIDE SEQUENCE [LARGE SCALE GENOMIC DNA]</scope>
    <source>
        <strain evidence="3 4">DSM 44889</strain>
    </source>
</reference>
<evidence type="ECO:0000313" key="3">
    <source>
        <dbReference type="EMBL" id="PWJ56381.1"/>
    </source>
</evidence>
<evidence type="ECO:0000313" key="4">
    <source>
        <dbReference type="Proteomes" id="UP000245469"/>
    </source>
</evidence>
<dbReference type="Pfam" id="PF02604">
    <property type="entry name" value="PhdYeFM_antitox"/>
    <property type="match status" value="1"/>
</dbReference>
<dbReference type="NCBIfam" id="TIGR01552">
    <property type="entry name" value="phd_fam"/>
    <property type="match status" value="1"/>
</dbReference>
<dbReference type="EMBL" id="QGDQ01000001">
    <property type="protein sequence ID" value="PWJ56381.1"/>
    <property type="molecule type" value="Genomic_DNA"/>
</dbReference>
<dbReference type="InterPro" id="IPR036165">
    <property type="entry name" value="YefM-like_sf"/>
</dbReference>
<dbReference type="Gene3D" id="3.40.1620.10">
    <property type="entry name" value="YefM-like domain"/>
    <property type="match status" value="1"/>
</dbReference>
<dbReference type="Proteomes" id="UP000245469">
    <property type="component" value="Unassembled WGS sequence"/>
</dbReference>
<name>A0A316AFJ5_9ACTN</name>
<dbReference type="InterPro" id="IPR051416">
    <property type="entry name" value="phD-YefM_TA_antitoxins"/>
</dbReference>